<evidence type="ECO:0000313" key="3">
    <source>
        <dbReference type="Proteomes" id="UP001059380"/>
    </source>
</evidence>
<accession>A0A9J7BRS9</accession>
<dbReference type="EMBL" id="CP093313">
    <property type="protein sequence ID" value="UWZ85368.1"/>
    <property type="molecule type" value="Genomic_DNA"/>
</dbReference>
<feature type="signal peptide" evidence="1">
    <location>
        <begin position="1"/>
        <end position="18"/>
    </location>
</feature>
<evidence type="ECO:0000256" key="1">
    <source>
        <dbReference type="SAM" id="SignalP"/>
    </source>
</evidence>
<dbReference type="KEGG" id="orp:MOP44_05365"/>
<feature type="chain" id="PRO_5039920507" evidence="1">
    <location>
        <begin position="19"/>
        <end position="301"/>
    </location>
</feature>
<protein>
    <submittedName>
        <fullName evidence="2">Uncharacterized protein</fullName>
    </submittedName>
</protein>
<sequence length="301" mass="33165">MKAAVVLLIAMTALTSLPAERVAFGQGPIVGVLEDVPDEYGGNSSPGVRVVFKKDGNDWKAFPTCGDVDCLTTVSQQYPQQVTWTIAFDGRGLGQVTGRIPTGFSFYSRVGLQDVGNGALPRVGSRSAAYGGESGASVYRPLVANSQPYVSDPESWQPSQLTPQQTRTVRQAFRSRFPKLCAISKADESKLQSFPYLDEDLKLVKAYEGKGGWMIARLHLAGAVDCEDAETGFEMNDTWFTIDPQKSVKYLDEGLWLVDAGDYDNDGQSEILFAINSHNRGGYKLFYDHFKKHTTFEYAFH</sequence>
<organism evidence="2 3">
    <name type="scientific">Occallatibacter riparius</name>
    <dbReference type="NCBI Taxonomy" id="1002689"/>
    <lineage>
        <taxon>Bacteria</taxon>
        <taxon>Pseudomonadati</taxon>
        <taxon>Acidobacteriota</taxon>
        <taxon>Terriglobia</taxon>
        <taxon>Terriglobales</taxon>
        <taxon>Acidobacteriaceae</taxon>
        <taxon>Occallatibacter</taxon>
    </lineage>
</organism>
<dbReference type="RefSeq" id="WP_260794885.1">
    <property type="nucleotide sequence ID" value="NZ_CP093313.1"/>
</dbReference>
<reference evidence="2" key="1">
    <citation type="submission" date="2021-04" db="EMBL/GenBank/DDBJ databases">
        <title>Phylogenetic analysis of Acidobacteriaceae.</title>
        <authorList>
            <person name="Qiu L."/>
            <person name="Zhang Q."/>
        </authorList>
    </citation>
    <scope>NUCLEOTIDE SEQUENCE</scope>
    <source>
        <strain evidence="2">DSM 25168</strain>
    </source>
</reference>
<keyword evidence="3" id="KW-1185">Reference proteome</keyword>
<dbReference type="Proteomes" id="UP001059380">
    <property type="component" value="Chromosome"/>
</dbReference>
<proteinExistence type="predicted"/>
<gene>
    <name evidence="2" type="ORF">MOP44_05365</name>
</gene>
<dbReference type="AlphaFoldDB" id="A0A9J7BRS9"/>
<evidence type="ECO:0000313" key="2">
    <source>
        <dbReference type="EMBL" id="UWZ85368.1"/>
    </source>
</evidence>
<keyword evidence="1" id="KW-0732">Signal</keyword>
<name>A0A9J7BRS9_9BACT</name>